<dbReference type="Pfam" id="PF14121">
    <property type="entry name" value="Porin_10"/>
    <property type="match status" value="1"/>
</dbReference>
<evidence type="ECO:0000313" key="2">
    <source>
        <dbReference type="EMBL" id="TFH96083.1"/>
    </source>
</evidence>
<accession>A0A4Y8WQU1</accession>
<organism evidence="2 3">
    <name type="scientific">Porphyromonas levii</name>
    <dbReference type="NCBI Taxonomy" id="28114"/>
    <lineage>
        <taxon>Bacteria</taxon>
        <taxon>Pseudomonadati</taxon>
        <taxon>Bacteroidota</taxon>
        <taxon>Bacteroidia</taxon>
        <taxon>Bacteroidales</taxon>
        <taxon>Porphyromonadaceae</taxon>
        <taxon>Porphyromonas</taxon>
    </lineage>
</organism>
<reference evidence="2 3" key="1">
    <citation type="submission" date="2019-03" db="EMBL/GenBank/DDBJ databases">
        <title>Porphyromonas levii Isolated from the Uterus of Dairy Cows.</title>
        <authorList>
            <person name="Francis A.M."/>
        </authorList>
    </citation>
    <scope>NUCLEOTIDE SEQUENCE [LARGE SCALE GENOMIC DNA]</scope>
    <source>
        <strain evidence="2 3">AF5678</strain>
    </source>
</reference>
<dbReference type="InterPro" id="IPR025631">
    <property type="entry name" value="Porin_10"/>
</dbReference>
<dbReference type="EMBL" id="SPNC01000029">
    <property type="protein sequence ID" value="TFH96083.1"/>
    <property type="molecule type" value="Genomic_DNA"/>
</dbReference>
<feature type="region of interest" description="Disordered" evidence="1">
    <location>
        <begin position="286"/>
        <end position="361"/>
    </location>
</feature>
<dbReference type="AlphaFoldDB" id="A0A4Y8WQU1"/>
<protein>
    <submittedName>
        <fullName evidence="2">Uncharacterized protein</fullName>
    </submittedName>
</protein>
<dbReference type="Proteomes" id="UP000297225">
    <property type="component" value="Unassembled WGS sequence"/>
</dbReference>
<comment type="caution">
    <text evidence="2">The sequence shown here is derived from an EMBL/GenBank/DDBJ whole genome shotgun (WGS) entry which is preliminary data.</text>
</comment>
<evidence type="ECO:0000256" key="1">
    <source>
        <dbReference type="SAM" id="MobiDB-lite"/>
    </source>
</evidence>
<dbReference type="OrthoDB" id="1489309at2"/>
<keyword evidence="3" id="KW-1185">Reference proteome</keyword>
<dbReference type="STRING" id="1122973.GCA_000379925_01549"/>
<proteinExistence type="predicted"/>
<dbReference type="RefSeq" id="WP_134849081.1">
    <property type="nucleotide sequence ID" value="NZ_CP197400.1"/>
</dbReference>
<name>A0A4Y8WQU1_9PORP</name>
<gene>
    <name evidence="2" type="ORF">E4P47_03070</name>
</gene>
<sequence length="750" mass="86207">MMRGAFWFRVLVLIALSVFGIDALAQIDMERQLRERAEHHDTYDDSDRDRHGKFNTFYLSPRTGDINNAWADTLMLNYYHRAFVEGLNVAEAYTGTQASPYQSKIYFDRPLNRWGAFYFTNPYNHLIRRGKRMQWYDTKVPYTFLKYLTVGAGENKEQNFTFDFSTNLGKRWSLGGDVDIDYANGYYASTNSNNITYRVFSYYRGNRYQAYASIGNTNTVNQESGGVTDMKYITNPDEFNEGRRTLQPKDIPTKYKSTWNRVIYGVGRLYHKYSLGFYRELDSEGNIIQPKPKPESQPQPELEAPKDSIAPILPELEAPSDTIPAMEPTSAPSIRKRTGKSSGQADAPKEGEEEEEQQDNRIFIPVTSFFHDFQLEQGSRRWLSLDPAFEKEYPKPIIPKPTGGRYFPNDYFHVLKISNTLGVELMEGFHKWAKMGIAAFVSYDIVRYTQPLMDEEDALRLKVDKIETLKATENTVYVGGRIGSKSFKYFDYYVWGQLGVAGAQAGEIEVKGELNTHIPLMKKEVGLSATVDLLNTRPSYFLRHYKASLHEWNQDLAMIQMLRIGGVLDIPFTKTRVHVGVETLQNPMFANKKGEPIQERTNTRVLAVGLDQKLSWRFINWENSIVWQKSSNQSITPLPELSVYSNLYVRFLIAKVMTLQLGADAKWHTAYHAPYYEPSTQLFRPQSDVMIGGGIPLVNAYANLHLKRTKFFFKYYNIGALIAKPNNFSMPMYPTYPPVLRMGVAIDLRN</sequence>
<evidence type="ECO:0000313" key="3">
    <source>
        <dbReference type="Proteomes" id="UP000297225"/>
    </source>
</evidence>